<feature type="compositionally biased region" description="Polar residues" evidence="1">
    <location>
        <begin position="101"/>
        <end position="110"/>
    </location>
</feature>
<evidence type="ECO:0000313" key="2">
    <source>
        <dbReference type="EMBL" id="RUQ81009.1"/>
    </source>
</evidence>
<dbReference type="EMBL" id="RZGR01000043">
    <property type="protein sequence ID" value="RUQ81009.1"/>
    <property type="molecule type" value="Genomic_DNA"/>
</dbReference>
<reference evidence="2 3" key="1">
    <citation type="submission" date="2018-12" db="EMBL/GenBank/DDBJ databases">
        <title>Legionella sp,whole genome shotgun sequence.</title>
        <authorList>
            <person name="Wu H."/>
        </authorList>
    </citation>
    <scope>NUCLEOTIDE SEQUENCE [LARGE SCALE GENOMIC DNA]</scope>
    <source>
        <strain evidence="3">km714</strain>
    </source>
</reference>
<accession>A0A433JGN5</accession>
<dbReference type="AlphaFoldDB" id="A0A433JGN5"/>
<evidence type="ECO:0000313" key="3">
    <source>
        <dbReference type="Proteomes" id="UP000288012"/>
    </source>
</evidence>
<proteinExistence type="predicted"/>
<name>A0A433JGN5_9GAMM</name>
<dbReference type="RefSeq" id="WP_126954959.1">
    <property type="nucleotide sequence ID" value="NZ_RZGR01000043.1"/>
</dbReference>
<feature type="region of interest" description="Disordered" evidence="1">
    <location>
        <begin position="101"/>
        <end position="130"/>
    </location>
</feature>
<gene>
    <name evidence="2" type="ORF">EKM59_10855</name>
</gene>
<comment type="caution">
    <text evidence="2">The sequence shown here is derived from an EMBL/GenBank/DDBJ whole genome shotgun (WGS) entry which is preliminary data.</text>
</comment>
<sequence>MKTKTAPQRSPRRWSVTTPENYLNPKTQFKITAEQMHGLLRDCNSLSEAAAHLGVSYQILGRRLKAFQEKKIFPEGNWSEVRAQLEVKEMTSSSSSMFFNWNLKSPQDKNQPGRKISLLNPTNVDPKHLSKDTLESLRQTFFNKATEPSVQSDSSAPQILLGK</sequence>
<protein>
    <submittedName>
        <fullName evidence="2">Uncharacterized protein</fullName>
    </submittedName>
</protein>
<keyword evidence="3" id="KW-1185">Reference proteome</keyword>
<dbReference type="Proteomes" id="UP000288012">
    <property type="component" value="Unassembled WGS sequence"/>
</dbReference>
<evidence type="ECO:0000256" key="1">
    <source>
        <dbReference type="SAM" id="MobiDB-lite"/>
    </source>
</evidence>
<organism evidence="2 3">
    <name type="scientific">Legionella septentrionalis</name>
    <dbReference type="NCBI Taxonomy" id="2498109"/>
    <lineage>
        <taxon>Bacteria</taxon>
        <taxon>Pseudomonadati</taxon>
        <taxon>Pseudomonadota</taxon>
        <taxon>Gammaproteobacteria</taxon>
        <taxon>Legionellales</taxon>
        <taxon>Legionellaceae</taxon>
        <taxon>Legionella</taxon>
    </lineage>
</organism>